<dbReference type="Proteomes" id="UP000478052">
    <property type="component" value="Unassembled WGS sequence"/>
</dbReference>
<reference evidence="1 2" key="1">
    <citation type="submission" date="2019-08" db="EMBL/GenBank/DDBJ databases">
        <title>Whole genome of Aphis craccivora.</title>
        <authorList>
            <person name="Voronova N.V."/>
            <person name="Shulinski R.S."/>
            <person name="Bandarenka Y.V."/>
            <person name="Zhorov D.G."/>
            <person name="Warner D."/>
        </authorList>
    </citation>
    <scope>NUCLEOTIDE SEQUENCE [LARGE SCALE GENOMIC DNA]</scope>
    <source>
        <strain evidence="1">180601</strain>
        <tissue evidence="1">Whole Body</tissue>
    </source>
</reference>
<sequence>VFPGAFENYLEFQKNDLHNASTRFTFEPEKLLKMKIEALFRHVFVYTDIIKSIHSSLRSESKIRPRNSVFPKLVNTLYEDYVVQRFPTFLVVRTTNFVKKSLRPTRPL</sequence>
<dbReference type="EMBL" id="VUJU01009922">
    <property type="protein sequence ID" value="KAF0716879.1"/>
    <property type="molecule type" value="Genomic_DNA"/>
</dbReference>
<feature type="non-terminal residue" evidence="1">
    <location>
        <position position="1"/>
    </location>
</feature>
<evidence type="ECO:0000313" key="2">
    <source>
        <dbReference type="Proteomes" id="UP000478052"/>
    </source>
</evidence>
<accession>A0A6G0W2Z8</accession>
<gene>
    <name evidence="1" type="ORF">FWK35_00027209</name>
</gene>
<dbReference type="AlphaFoldDB" id="A0A6G0W2Z8"/>
<keyword evidence="2" id="KW-1185">Reference proteome</keyword>
<proteinExistence type="predicted"/>
<comment type="caution">
    <text evidence="1">The sequence shown here is derived from an EMBL/GenBank/DDBJ whole genome shotgun (WGS) entry which is preliminary data.</text>
</comment>
<name>A0A6G0W2Z8_APHCR</name>
<organism evidence="1 2">
    <name type="scientific">Aphis craccivora</name>
    <name type="common">Cowpea aphid</name>
    <dbReference type="NCBI Taxonomy" id="307492"/>
    <lineage>
        <taxon>Eukaryota</taxon>
        <taxon>Metazoa</taxon>
        <taxon>Ecdysozoa</taxon>
        <taxon>Arthropoda</taxon>
        <taxon>Hexapoda</taxon>
        <taxon>Insecta</taxon>
        <taxon>Pterygota</taxon>
        <taxon>Neoptera</taxon>
        <taxon>Paraneoptera</taxon>
        <taxon>Hemiptera</taxon>
        <taxon>Sternorrhyncha</taxon>
        <taxon>Aphidomorpha</taxon>
        <taxon>Aphidoidea</taxon>
        <taxon>Aphididae</taxon>
        <taxon>Aphidini</taxon>
        <taxon>Aphis</taxon>
        <taxon>Aphis</taxon>
    </lineage>
</organism>
<evidence type="ECO:0000313" key="1">
    <source>
        <dbReference type="EMBL" id="KAF0716879.1"/>
    </source>
</evidence>
<protein>
    <submittedName>
        <fullName evidence="1">Uncharacterized protein</fullName>
    </submittedName>
</protein>